<gene>
    <name evidence="2" type="ORF">B456_011G215000</name>
</gene>
<accession>A0A0D2RQX6</accession>
<dbReference type="Proteomes" id="UP000032304">
    <property type="component" value="Chromosome 11"/>
</dbReference>
<name>A0A0D2RQX6_GOSRA</name>
<keyword evidence="3" id="KW-1185">Reference proteome</keyword>
<feature type="domain" description="Rad60/SUMO-like" evidence="1">
    <location>
        <begin position="36"/>
        <end position="93"/>
    </location>
</feature>
<dbReference type="EMBL" id="CM001750">
    <property type="protein sequence ID" value="KJB73103.1"/>
    <property type="molecule type" value="Genomic_DNA"/>
</dbReference>
<dbReference type="OrthoDB" id="442921at2759"/>
<dbReference type="InterPro" id="IPR022617">
    <property type="entry name" value="Rad60/SUMO-like_dom"/>
</dbReference>
<sequence length="201" mass="23056">MDMKKMVQITLYNQEKEEKRILLKLNRVGCGDEADQYCYSISPSIPLLDLMLDFIKRVGVTFNSVRFYYEDKPINPALNAIWLNMKDGDTIAVSRRRNFRPTAATQSTLITLPLAVVGEKPVVLKVKHFRADGALYYYLIGRNTPMKNLLHDYADRINDLYEQVNLSCFRFCSIDMGKTADDLGLKDGDVIYAFLFAMRAC</sequence>
<reference evidence="2 3" key="1">
    <citation type="journal article" date="2012" name="Nature">
        <title>Repeated polyploidization of Gossypium genomes and the evolution of spinnable cotton fibres.</title>
        <authorList>
            <person name="Paterson A.H."/>
            <person name="Wendel J.F."/>
            <person name="Gundlach H."/>
            <person name="Guo H."/>
            <person name="Jenkins J."/>
            <person name="Jin D."/>
            <person name="Llewellyn D."/>
            <person name="Showmaker K.C."/>
            <person name="Shu S."/>
            <person name="Udall J."/>
            <person name="Yoo M.J."/>
            <person name="Byers R."/>
            <person name="Chen W."/>
            <person name="Doron-Faigenboim A."/>
            <person name="Duke M.V."/>
            <person name="Gong L."/>
            <person name="Grimwood J."/>
            <person name="Grover C."/>
            <person name="Grupp K."/>
            <person name="Hu G."/>
            <person name="Lee T.H."/>
            <person name="Li J."/>
            <person name="Lin L."/>
            <person name="Liu T."/>
            <person name="Marler B.S."/>
            <person name="Page J.T."/>
            <person name="Roberts A.W."/>
            <person name="Romanel E."/>
            <person name="Sanders W.S."/>
            <person name="Szadkowski E."/>
            <person name="Tan X."/>
            <person name="Tang H."/>
            <person name="Xu C."/>
            <person name="Wang J."/>
            <person name="Wang Z."/>
            <person name="Zhang D."/>
            <person name="Zhang L."/>
            <person name="Ashrafi H."/>
            <person name="Bedon F."/>
            <person name="Bowers J.E."/>
            <person name="Brubaker C.L."/>
            <person name="Chee P.W."/>
            <person name="Das S."/>
            <person name="Gingle A.R."/>
            <person name="Haigler C.H."/>
            <person name="Harker D."/>
            <person name="Hoffmann L.V."/>
            <person name="Hovav R."/>
            <person name="Jones D.C."/>
            <person name="Lemke C."/>
            <person name="Mansoor S."/>
            <person name="ur Rahman M."/>
            <person name="Rainville L.N."/>
            <person name="Rambani A."/>
            <person name="Reddy U.K."/>
            <person name="Rong J.K."/>
            <person name="Saranga Y."/>
            <person name="Scheffler B.E."/>
            <person name="Scheffler J.A."/>
            <person name="Stelly D.M."/>
            <person name="Triplett B.A."/>
            <person name="Van Deynze A."/>
            <person name="Vaslin M.F."/>
            <person name="Waghmare V.N."/>
            <person name="Walford S.A."/>
            <person name="Wright R.J."/>
            <person name="Zaki E.A."/>
            <person name="Zhang T."/>
            <person name="Dennis E.S."/>
            <person name="Mayer K.F."/>
            <person name="Peterson D.G."/>
            <person name="Rokhsar D.S."/>
            <person name="Wang X."/>
            <person name="Schmutz J."/>
        </authorList>
    </citation>
    <scope>NUCLEOTIDE SEQUENCE [LARGE SCALE GENOMIC DNA]</scope>
</reference>
<dbReference type="Gramene" id="KJB73102">
    <property type="protein sequence ID" value="KJB73102"/>
    <property type="gene ID" value="B456_011G215000"/>
</dbReference>
<dbReference type="CDD" id="cd01763">
    <property type="entry name" value="Ubl_SUMO_like"/>
    <property type="match status" value="1"/>
</dbReference>
<dbReference type="InterPro" id="IPR029071">
    <property type="entry name" value="Ubiquitin-like_domsf"/>
</dbReference>
<evidence type="ECO:0000313" key="2">
    <source>
        <dbReference type="EMBL" id="KJB73102.1"/>
    </source>
</evidence>
<dbReference type="KEGG" id="gra:105778478"/>
<evidence type="ECO:0000313" key="3">
    <source>
        <dbReference type="Proteomes" id="UP000032304"/>
    </source>
</evidence>
<dbReference type="Gramene" id="KJB73104">
    <property type="protein sequence ID" value="KJB73104"/>
    <property type="gene ID" value="B456_011G215000"/>
</dbReference>
<dbReference type="EMBL" id="CM001750">
    <property type="protein sequence ID" value="KJB73104.1"/>
    <property type="molecule type" value="Genomic_DNA"/>
</dbReference>
<dbReference type="Pfam" id="PF11976">
    <property type="entry name" value="Rad60-SLD"/>
    <property type="match status" value="1"/>
</dbReference>
<evidence type="ECO:0000259" key="1">
    <source>
        <dbReference type="Pfam" id="PF11976"/>
    </source>
</evidence>
<organism evidence="2 3">
    <name type="scientific">Gossypium raimondii</name>
    <name type="common">Peruvian cotton</name>
    <name type="synonym">Gossypium klotzschianum subsp. raimondii</name>
    <dbReference type="NCBI Taxonomy" id="29730"/>
    <lineage>
        <taxon>Eukaryota</taxon>
        <taxon>Viridiplantae</taxon>
        <taxon>Streptophyta</taxon>
        <taxon>Embryophyta</taxon>
        <taxon>Tracheophyta</taxon>
        <taxon>Spermatophyta</taxon>
        <taxon>Magnoliopsida</taxon>
        <taxon>eudicotyledons</taxon>
        <taxon>Gunneridae</taxon>
        <taxon>Pentapetalae</taxon>
        <taxon>rosids</taxon>
        <taxon>malvids</taxon>
        <taxon>Malvales</taxon>
        <taxon>Malvaceae</taxon>
        <taxon>Malvoideae</taxon>
        <taxon>Gossypium</taxon>
    </lineage>
</organism>
<dbReference type="EMBL" id="CM001750">
    <property type="protein sequence ID" value="KJB73102.1"/>
    <property type="molecule type" value="Genomic_DNA"/>
</dbReference>
<dbReference type="PANTHER" id="PTHR10562">
    <property type="entry name" value="SMALL UBIQUITIN-RELATED MODIFIER"/>
    <property type="match status" value="1"/>
</dbReference>
<dbReference type="SUPFAM" id="SSF54236">
    <property type="entry name" value="Ubiquitin-like"/>
    <property type="match status" value="2"/>
</dbReference>
<dbReference type="Gramene" id="KJB73103">
    <property type="protein sequence ID" value="KJB73103"/>
    <property type="gene ID" value="B456_011G215000"/>
</dbReference>
<proteinExistence type="predicted"/>
<dbReference type="AlphaFoldDB" id="A0A0D2RQX6"/>
<dbReference type="Gene3D" id="3.10.20.90">
    <property type="entry name" value="Phosphatidylinositol 3-kinase Catalytic Subunit, Chain A, domain 1"/>
    <property type="match status" value="2"/>
</dbReference>
<dbReference type="OMA" id="IGRNTPM"/>
<protein>
    <recommendedName>
        <fullName evidence="1">Rad60/SUMO-like domain-containing protein</fullName>
    </recommendedName>
</protein>